<organism evidence="1 2">
    <name type="scientific">Leptidea sinapis</name>
    <dbReference type="NCBI Taxonomy" id="189913"/>
    <lineage>
        <taxon>Eukaryota</taxon>
        <taxon>Metazoa</taxon>
        <taxon>Ecdysozoa</taxon>
        <taxon>Arthropoda</taxon>
        <taxon>Hexapoda</taxon>
        <taxon>Insecta</taxon>
        <taxon>Pterygota</taxon>
        <taxon>Neoptera</taxon>
        <taxon>Endopterygota</taxon>
        <taxon>Lepidoptera</taxon>
        <taxon>Glossata</taxon>
        <taxon>Ditrysia</taxon>
        <taxon>Papilionoidea</taxon>
        <taxon>Pieridae</taxon>
        <taxon>Dismorphiinae</taxon>
        <taxon>Leptidea</taxon>
    </lineage>
</organism>
<accession>A0A5E4PP72</accession>
<dbReference type="AlphaFoldDB" id="A0A5E4PP72"/>
<sequence>MLQSYHIVPWFSSNEWLKVYEKLFSENATYQSKHGALQYLLIWKARSPSLPAGVESTISLLEVDIQDCNNGSENNAQLLRMAYSTAIMRFVNHMLDEESAKVNSLYKAAKNCGLPDWIVDLRHETAHSNNLPSLDLLREATFISLEWLRINYWAKHKEVISDCSVNKTLIRNVKPSDKINALLNFCMSLSFSAHPKCRIKNIGNIPNDLRESLIADAYEVFGDKVDLSNLKKVYLTTLINHTISYAKKLLKNCESSEINSILLGNDSIFLSNELCELMTKSPNNKGLDSNYVKGFEFLLKFLSLNGYLVDFTMALVRITEDDINIAERKKLAALWIQEILKTLRKQQQFFERAVSSEIDLQDRNSKELLNLYFHWYPNDKRHLLLDLSQPVPQQFTNMKFLQPIISTYNPYLKYFIKDFLLLIRPELPSHIVDKICTLAELIGSPEKFPVESSKIYTVDDLQKKQNTDSIDIVHVESGECFVIDKTNSHLTAFGLWKKSSEVYNWSSCPIGLLPWQQMSQITMDFDR</sequence>
<dbReference type="GO" id="GO:0000470">
    <property type="term" value="P:maturation of LSU-rRNA"/>
    <property type="evidence" value="ECO:0007669"/>
    <property type="project" value="TreeGrafter"/>
</dbReference>
<name>A0A5E4PP72_9NEOP</name>
<dbReference type="Proteomes" id="UP000324832">
    <property type="component" value="Unassembled WGS sequence"/>
</dbReference>
<evidence type="ECO:0000313" key="2">
    <source>
        <dbReference type="Proteomes" id="UP000324832"/>
    </source>
</evidence>
<dbReference type="GO" id="GO:0004519">
    <property type="term" value="F:endonuclease activity"/>
    <property type="evidence" value="ECO:0007669"/>
    <property type="project" value="InterPro"/>
</dbReference>
<keyword evidence="2" id="KW-1185">Reference proteome</keyword>
<protein>
    <submittedName>
        <fullName evidence="1">Uncharacterized protein</fullName>
    </submittedName>
</protein>
<dbReference type="GO" id="GO:0090730">
    <property type="term" value="C:Las1 complex"/>
    <property type="evidence" value="ECO:0007669"/>
    <property type="project" value="InterPro"/>
</dbReference>
<dbReference type="GO" id="GO:0000460">
    <property type="term" value="P:maturation of 5.8S rRNA"/>
    <property type="evidence" value="ECO:0007669"/>
    <property type="project" value="TreeGrafter"/>
</dbReference>
<dbReference type="PANTHER" id="PTHR15002">
    <property type="entry name" value="RIBOSOMAL BIOGENESIS PROTEIN LAS1L"/>
    <property type="match status" value="1"/>
</dbReference>
<gene>
    <name evidence="1" type="ORF">LSINAPIS_LOCUS551</name>
</gene>
<reference evidence="1 2" key="1">
    <citation type="submission" date="2017-07" db="EMBL/GenBank/DDBJ databases">
        <authorList>
            <person name="Talla V."/>
            <person name="Backstrom N."/>
        </authorList>
    </citation>
    <scope>NUCLEOTIDE SEQUENCE [LARGE SCALE GENOMIC DNA]</scope>
</reference>
<dbReference type="EMBL" id="FZQP02000025">
    <property type="protein sequence ID" value="VVC86800.1"/>
    <property type="molecule type" value="Genomic_DNA"/>
</dbReference>
<dbReference type="GO" id="GO:0030687">
    <property type="term" value="C:preribosome, large subunit precursor"/>
    <property type="evidence" value="ECO:0007669"/>
    <property type="project" value="TreeGrafter"/>
</dbReference>
<proteinExistence type="predicted"/>
<evidence type="ECO:0000313" key="1">
    <source>
        <dbReference type="EMBL" id="VVC86800.1"/>
    </source>
</evidence>
<dbReference type="InterPro" id="IPR007174">
    <property type="entry name" value="Las1"/>
</dbReference>
<dbReference type="PANTHER" id="PTHR15002:SF0">
    <property type="entry name" value="RIBOSOMAL BIOGENESIS PROTEIN LAS1L"/>
    <property type="match status" value="1"/>
</dbReference>
<dbReference type="OrthoDB" id="10263222at2759"/>
<dbReference type="Pfam" id="PF04031">
    <property type="entry name" value="Las1"/>
    <property type="match status" value="1"/>
</dbReference>